<evidence type="ECO:0000259" key="1">
    <source>
        <dbReference type="Pfam" id="PF12773"/>
    </source>
</evidence>
<gene>
    <name evidence="2" type="ORF">DESUT3_25740</name>
</gene>
<dbReference type="Pfam" id="PF12773">
    <property type="entry name" value="DZR"/>
    <property type="match status" value="1"/>
</dbReference>
<proteinExistence type="predicted"/>
<sequence length="84" mass="8874">MVLVFLVILAFLAYAILGELERAQEVPAPAAGRCPGCSGTVEADWLICPRCRTQVMEPCGGCGQGTSRVHRFCPHCGTAKGAKP</sequence>
<reference evidence="2 3" key="1">
    <citation type="journal article" date="2016" name="C (Basel)">
        <title>Selective Growth of and Electricity Production by Marine Exoelectrogenic Bacteria in Self-Aggregated Hydrogel of Microbially Reduced Graphene Oxide.</title>
        <authorList>
            <person name="Yoshida N."/>
            <person name="Goto Y."/>
            <person name="Miyata Y."/>
        </authorList>
    </citation>
    <scope>NUCLEOTIDE SEQUENCE [LARGE SCALE GENOMIC DNA]</scope>
    <source>
        <strain evidence="2 3">NIT-T3</strain>
    </source>
</reference>
<name>A0ABN6DZK7_9BACT</name>
<protein>
    <recommendedName>
        <fullName evidence="1">DZANK-type domain-containing protein</fullName>
    </recommendedName>
</protein>
<accession>A0ABN6DZK7</accession>
<dbReference type="Proteomes" id="UP001319827">
    <property type="component" value="Chromosome"/>
</dbReference>
<dbReference type="EMBL" id="AP024355">
    <property type="protein sequence ID" value="BCR05505.1"/>
    <property type="molecule type" value="Genomic_DNA"/>
</dbReference>
<evidence type="ECO:0000313" key="3">
    <source>
        <dbReference type="Proteomes" id="UP001319827"/>
    </source>
</evidence>
<evidence type="ECO:0000313" key="2">
    <source>
        <dbReference type="EMBL" id="BCR05505.1"/>
    </source>
</evidence>
<keyword evidence="3" id="KW-1185">Reference proteome</keyword>
<dbReference type="InterPro" id="IPR025874">
    <property type="entry name" value="DZR"/>
</dbReference>
<feature type="domain" description="DZANK-type" evidence="1">
    <location>
        <begin position="34"/>
        <end position="77"/>
    </location>
</feature>
<reference evidence="2 3" key="2">
    <citation type="journal article" date="2021" name="Int. J. Syst. Evol. Microbiol.">
        <title>Isolation and Polyphasic Characterization of Desulfuromonas versatilis sp. Nov., an Electrogenic Bacteria Capable of Versatile Metabolism Isolated from a Graphene Oxide-Reducing Enrichment Culture.</title>
        <authorList>
            <person name="Xie L."/>
            <person name="Yoshida N."/>
            <person name="Ishii S."/>
            <person name="Meng L."/>
        </authorList>
    </citation>
    <scope>NUCLEOTIDE SEQUENCE [LARGE SCALE GENOMIC DNA]</scope>
    <source>
        <strain evidence="2 3">NIT-T3</strain>
    </source>
</reference>
<organism evidence="2 3">
    <name type="scientific">Desulfuromonas versatilis</name>
    <dbReference type="NCBI Taxonomy" id="2802975"/>
    <lineage>
        <taxon>Bacteria</taxon>
        <taxon>Pseudomonadati</taxon>
        <taxon>Thermodesulfobacteriota</taxon>
        <taxon>Desulfuromonadia</taxon>
        <taxon>Desulfuromonadales</taxon>
        <taxon>Desulfuromonadaceae</taxon>
        <taxon>Desulfuromonas</taxon>
    </lineage>
</organism>
<dbReference type="RefSeq" id="WP_221248924.1">
    <property type="nucleotide sequence ID" value="NZ_AP024355.1"/>
</dbReference>